<sequence length="63" mass="6905">MEGEDGHGRDEAKQVELREPPGSLWPSGALPSFVHALLTGSVAVGFREARETLPFRGFTLRQL</sequence>
<proteinExistence type="predicted"/>
<name>A0ABN3S5S7_9ACTN</name>
<protein>
    <submittedName>
        <fullName evidence="2">Uncharacterized protein</fullName>
    </submittedName>
</protein>
<accession>A0ABN3S5S7</accession>
<comment type="caution">
    <text evidence="2">The sequence shown here is derived from an EMBL/GenBank/DDBJ whole genome shotgun (WGS) entry which is preliminary data.</text>
</comment>
<evidence type="ECO:0000256" key="1">
    <source>
        <dbReference type="SAM" id="MobiDB-lite"/>
    </source>
</evidence>
<evidence type="ECO:0000313" key="3">
    <source>
        <dbReference type="Proteomes" id="UP001501666"/>
    </source>
</evidence>
<dbReference type="EMBL" id="BAAATE010000012">
    <property type="protein sequence ID" value="GAA2668241.1"/>
    <property type="molecule type" value="Genomic_DNA"/>
</dbReference>
<keyword evidence="3" id="KW-1185">Reference proteome</keyword>
<gene>
    <name evidence="2" type="ORF">GCM10010412_046150</name>
</gene>
<feature type="region of interest" description="Disordered" evidence="1">
    <location>
        <begin position="1"/>
        <end position="23"/>
    </location>
</feature>
<feature type="compositionally biased region" description="Basic and acidic residues" evidence="1">
    <location>
        <begin position="1"/>
        <end position="19"/>
    </location>
</feature>
<organism evidence="2 3">
    <name type="scientific">Nonomuraea recticatena</name>
    <dbReference type="NCBI Taxonomy" id="46178"/>
    <lineage>
        <taxon>Bacteria</taxon>
        <taxon>Bacillati</taxon>
        <taxon>Actinomycetota</taxon>
        <taxon>Actinomycetes</taxon>
        <taxon>Streptosporangiales</taxon>
        <taxon>Streptosporangiaceae</taxon>
        <taxon>Nonomuraea</taxon>
    </lineage>
</organism>
<dbReference type="Proteomes" id="UP001501666">
    <property type="component" value="Unassembled WGS sequence"/>
</dbReference>
<reference evidence="2 3" key="1">
    <citation type="journal article" date="2019" name="Int. J. Syst. Evol. Microbiol.">
        <title>The Global Catalogue of Microorganisms (GCM) 10K type strain sequencing project: providing services to taxonomists for standard genome sequencing and annotation.</title>
        <authorList>
            <consortium name="The Broad Institute Genomics Platform"/>
            <consortium name="The Broad Institute Genome Sequencing Center for Infectious Disease"/>
            <person name="Wu L."/>
            <person name="Ma J."/>
        </authorList>
    </citation>
    <scope>NUCLEOTIDE SEQUENCE [LARGE SCALE GENOMIC DNA]</scope>
    <source>
        <strain evidence="2 3">JCM 6835</strain>
    </source>
</reference>
<evidence type="ECO:0000313" key="2">
    <source>
        <dbReference type="EMBL" id="GAA2668241.1"/>
    </source>
</evidence>